<evidence type="ECO:0000313" key="1">
    <source>
        <dbReference type="EMBL" id="KUK79246.1"/>
    </source>
</evidence>
<dbReference type="EMBL" id="LGGP01000279">
    <property type="protein sequence ID" value="KUK79246.1"/>
    <property type="molecule type" value="Genomic_DNA"/>
</dbReference>
<proteinExistence type="predicted"/>
<organism evidence="1 2">
    <name type="scientific">Mesotoga prima</name>
    <dbReference type="NCBI Taxonomy" id="1184387"/>
    <lineage>
        <taxon>Bacteria</taxon>
        <taxon>Thermotogati</taxon>
        <taxon>Thermotogota</taxon>
        <taxon>Thermotogae</taxon>
        <taxon>Kosmotogales</taxon>
        <taxon>Kosmotogaceae</taxon>
        <taxon>Mesotoga</taxon>
    </lineage>
</organism>
<dbReference type="AlphaFoldDB" id="A0A101HLY3"/>
<accession>A0A101HLY3</accession>
<comment type="caution">
    <text evidence="1">The sequence shown here is derived from an EMBL/GenBank/DDBJ whole genome shotgun (WGS) entry which is preliminary data.</text>
</comment>
<dbReference type="Proteomes" id="UP000054092">
    <property type="component" value="Unassembled WGS sequence"/>
</dbReference>
<name>A0A101HLY3_9BACT</name>
<protein>
    <submittedName>
        <fullName evidence="1">Uncharacterized protein</fullName>
    </submittedName>
</protein>
<evidence type="ECO:0000313" key="2">
    <source>
        <dbReference type="Proteomes" id="UP000054092"/>
    </source>
</evidence>
<gene>
    <name evidence="1" type="ORF">XD94_1439</name>
</gene>
<dbReference type="PATRIC" id="fig|1184387.3.peg.1911"/>
<reference evidence="2" key="1">
    <citation type="journal article" date="2015" name="MBio">
        <title>Genome-Resolved Metagenomic Analysis Reveals Roles for Candidate Phyla and Other Microbial Community Members in Biogeochemical Transformations in Oil Reservoirs.</title>
        <authorList>
            <person name="Hu P."/>
            <person name="Tom L."/>
            <person name="Singh A."/>
            <person name="Thomas B.C."/>
            <person name="Baker B.J."/>
            <person name="Piceno Y.M."/>
            <person name="Andersen G.L."/>
            <person name="Banfield J.F."/>
        </authorList>
    </citation>
    <scope>NUCLEOTIDE SEQUENCE [LARGE SCALE GENOMIC DNA]</scope>
</reference>
<sequence length="67" mass="7458">MDARTKRGEPVISYSQPLPPETGQVLRKAKGVNMSTVIVPLRKKRSDDFGALPPFIHKTESLDNLPK</sequence>